<reference evidence="1 2" key="1">
    <citation type="submission" date="2024-09" db="EMBL/GenBank/DDBJ databases">
        <title>Genome sequencing and assembly of Phytophthora oleae, isolate VK10A, causative agent of rot of olive drupes.</title>
        <authorList>
            <person name="Conti Taguali S."/>
            <person name="Riolo M."/>
            <person name="La Spada F."/>
            <person name="Cacciola S.O."/>
            <person name="Dionisio G."/>
        </authorList>
    </citation>
    <scope>NUCLEOTIDE SEQUENCE [LARGE SCALE GENOMIC DNA]</scope>
    <source>
        <strain evidence="1 2">VK10A</strain>
    </source>
</reference>
<keyword evidence="2" id="KW-1185">Reference proteome</keyword>
<protein>
    <recommendedName>
        <fullName evidence="3">GPI inositol-deacylase</fullName>
    </recommendedName>
</protein>
<evidence type="ECO:0000313" key="2">
    <source>
        <dbReference type="Proteomes" id="UP001632037"/>
    </source>
</evidence>
<sequence length="336" mass="35456">MTPVTGSQFAICSSGKAGFKVYGSDWTVEVNYLAQPVKIPTPTLSDGTVCDPIATPTSVTPIALALLTGISVPTSASRQLEAAAHMSIEASSCGCKSTPRPCIFLHGLGCPNERAELQDTPKLTKEKFGDIGDHAPCCSTVKYAVMNTIDVEWTNDTLQQKFCDFSLSMSETSDLTTGSIADTIVVTYSMGGLVMASALANGKCKFEESTTWVSLSAPMRGSMAGDFIQEICSVEYTRVVSGALDLLGQCPASISKKSVSYQNGEYSTPEMNAAYTSAQKAYRGNVSAAICSKSYIGVLSKFSPSCLVGGTVIPHKSDENDALVEFQSCLGGLDPE</sequence>
<dbReference type="Gene3D" id="3.40.50.1820">
    <property type="entry name" value="alpha/beta hydrolase"/>
    <property type="match status" value="1"/>
</dbReference>
<name>A0ABD3F1R0_9STRA</name>
<dbReference type="EMBL" id="JBIMZQ010000041">
    <property type="protein sequence ID" value="KAL3660432.1"/>
    <property type="molecule type" value="Genomic_DNA"/>
</dbReference>
<evidence type="ECO:0000313" key="1">
    <source>
        <dbReference type="EMBL" id="KAL3660432.1"/>
    </source>
</evidence>
<proteinExistence type="predicted"/>
<dbReference type="PANTHER" id="PTHR22538:SF1">
    <property type="entry name" value="VWFD DOMAIN-CONTAINING PROTEIN"/>
    <property type="match status" value="1"/>
</dbReference>
<evidence type="ECO:0008006" key="3">
    <source>
        <dbReference type="Google" id="ProtNLM"/>
    </source>
</evidence>
<dbReference type="Proteomes" id="UP001632037">
    <property type="component" value="Unassembled WGS sequence"/>
</dbReference>
<dbReference type="PANTHER" id="PTHR22538">
    <property type="entry name" value="CILIA- AND FLAGELLA-ASSOCIATED PROTEIN 74"/>
    <property type="match status" value="1"/>
</dbReference>
<dbReference type="AlphaFoldDB" id="A0ABD3F1R0"/>
<dbReference type="InterPro" id="IPR029058">
    <property type="entry name" value="AB_hydrolase_fold"/>
</dbReference>
<accession>A0ABD3F1R0</accession>
<organism evidence="1 2">
    <name type="scientific">Phytophthora oleae</name>
    <dbReference type="NCBI Taxonomy" id="2107226"/>
    <lineage>
        <taxon>Eukaryota</taxon>
        <taxon>Sar</taxon>
        <taxon>Stramenopiles</taxon>
        <taxon>Oomycota</taxon>
        <taxon>Peronosporomycetes</taxon>
        <taxon>Peronosporales</taxon>
        <taxon>Peronosporaceae</taxon>
        <taxon>Phytophthora</taxon>
    </lineage>
</organism>
<gene>
    <name evidence="1" type="ORF">V7S43_014585</name>
</gene>
<comment type="caution">
    <text evidence="1">The sequence shown here is derived from an EMBL/GenBank/DDBJ whole genome shotgun (WGS) entry which is preliminary data.</text>
</comment>